<dbReference type="HOGENOM" id="CLU_1033442_0_0_9"/>
<name>W8T4V9_PEPAC</name>
<dbReference type="KEGG" id="eac:EAL2_c15090"/>
<organism evidence="1 2">
    <name type="scientific">Peptoclostridium acidaminophilum DSM 3953</name>
    <dbReference type="NCBI Taxonomy" id="1286171"/>
    <lineage>
        <taxon>Bacteria</taxon>
        <taxon>Bacillati</taxon>
        <taxon>Bacillota</taxon>
        <taxon>Clostridia</taxon>
        <taxon>Peptostreptococcales</taxon>
        <taxon>Peptoclostridiaceae</taxon>
        <taxon>Peptoclostridium</taxon>
    </lineage>
</organism>
<dbReference type="AlphaFoldDB" id="W8T4V9"/>
<dbReference type="PATRIC" id="fig|1286171.3.peg.1460"/>
<accession>W8T4V9</accession>
<evidence type="ECO:0000313" key="1">
    <source>
        <dbReference type="EMBL" id="AHM56804.1"/>
    </source>
</evidence>
<dbReference type="Proteomes" id="UP000019591">
    <property type="component" value="Chromosome"/>
</dbReference>
<reference evidence="1 2" key="1">
    <citation type="journal article" date="2014" name="Genome Announc.">
        <title>Complete Genome Sequence of Amino Acid-Utilizing Eubacterium acidaminophilum al-2 (DSM 3953).</title>
        <authorList>
            <person name="Poehlein A."/>
            <person name="Andreesen J.R."/>
            <person name="Daniel R."/>
        </authorList>
    </citation>
    <scope>NUCLEOTIDE SEQUENCE [LARGE SCALE GENOMIC DNA]</scope>
    <source>
        <strain evidence="1 2">DSM 3953</strain>
    </source>
</reference>
<keyword evidence="2" id="KW-1185">Reference proteome</keyword>
<dbReference type="EMBL" id="CP007452">
    <property type="protein sequence ID" value="AHM56804.1"/>
    <property type="molecule type" value="Genomic_DNA"/>
</dbReference>
<gene>
    <name evidence="1" type="ORF">EAL2_c15090</name>
</gene>
<dbReference type="STRING" id="1286171.EAL2_c15090"/>
<sequence>MLPPHRLVWINEDSRVVIALKTAEGIRKAAVAKKSEGGTRTFDFEGLNEALEVLGCPAKRIAEITYIENSSRYSFGVVNTHYERRQRIVRAMAENQFLGANSIDEREHIISSRLVEEDGETARHIVCALETVGIASAFEISKRHKMKMSGIYAGIDAGICAYMNRSFGGEGSLGVIALDCGYSYAVAVMHHSRPLEAFRAKKSEYARAAERIKEAISSCARRTLDDFVVLSNEGDYFAEHVIRGAGIKTDNLIILGEVQEYILEGIFMG</sequence>
<evidence type="ECO:0000313" key="2">
    <source>
        <dbReference type="Proteomes" id="UP000019591"/>
    </source>
</evidence>
<proteinExistence type="predicted"/>
<protein>
    <submittedName>
        <fullName evidence="1">Uncharacterized protein</fullName>
    </submittedName>
</protein>